<reference evidence="1 2" key="1">
    <citation type="journal article" date="2019" name="Sci. Rep.">
        <title>Orb-weaving spider Araneus ventricosus genome elucidates the spidroin gene catalogue.</title>
        <authorList>
            <person name="Kono N."/>
            <person name="Nakamura H."/>
            <person name="Ohtoshi R."/>
            <person name="Moran D.A.P."/>
            <person name="Shinohara A."/>
            <person name="Yoshida Y."/>
            <person name="Fujiwara M."/>
            <person name="Mori M."/>
            <person name="Tomita M."/>
            <person name="Arakawa K."/>
        </authorList>
    </citation>
    <scope>NUCLEOTIDE SEQUENCE [LARGE SCALE GENOMIC DNA]</scope>
</reference>
<dbReference type="OrthoDB" id="6436543at2759"/>
<dbReference type="GO" id="GO:0003676">
    <property type="term" value="F:nucleic acid binding"/>
    <property type="evidence" value="ECO:0007669"/>
    <property type="project" value="InterPro"/>
</dbReference>
<dbReference type="Proteomes" id="UP000499080">
    <property type="component" value="Unassembled WGS sequence"/>
</dbReference>
<dbReference type="Gene3D" id="3.30.420.10">
    <property type="entry name" value="Ribonuclease H-like superfamily/Ribonuclease H"/>
    <property type="match status" value="1"/>
</dbReference>
<evidence type="ECO:0008006" key="3">
    <source>
        <dbReference type="Google" id="ProtNLM"/>
    </source>
</evidence>
<evidence type="ECO:0000313" key="1">
    <source>
        <dbReference type="EMBL" id="GBN33471.1"/>
    </source>
</evidence>
<dbReference type="EMBL" id="BGPR01008385">
    <property type="protein sequence ID" value="GBN33471.1"/>
    <property type="molecule type" value="Genomic_DNA"/>
</dbReference>
<accession>A0A4Y2N2A0</accession>
<protein>
    <recommendedName>
        <fullName evidence="3">Tc1-like transposase DDE domain-containing protein</fullName>
    </recommendedName>
</protein>
<comment type="caution">
    <text evidence="1">The sequence shown here is derived from an EMBL/GenBank/DDBJ whole genome shotgun (WGS) entry which is preliminary data.</text>
</comment>
<organism evidence="1 2">
    <name type="scientific">Araneus ventricosus</name>
    <name type="common">Orbweaver spider</name>
    <name type="synonym">Epeira ventricosa</name>
    <dbReference type="NCBI Taxonomy" id="182803"/>
    <lineage>
        <taxon>Eukaryota</taxon>
        <taxon>Metazoa</taxon>
        <taxon>Ecdysozoa</taxon>
        <taxon>Arthropoda</taxon>
        <taxon>Chelicerata</taxon>
        <taxon>Arachnida</taxon>
        <taxon>Araneae</taxon>
        <taxon>Araneomorphae</taxon>
        <taxon>Entelegynae</taxon>
        <taxon>Araneoidea</taxon>
        <taxon>Araneidae</taxon>
        <taxon>Araneus</taxon>
    </lineage>
</organism>
<dbReference type="AlphaFoldDB" id="A0A4Y2N2A0"/>
<gene>
    <name evidence="1" type="ORF">AVEN_58101_1</name>
</gene>
<dbReference type="InterPro" id="IPR036397">
    <property type="entry name" value="RNaseH_sf"/>
</dbReference>
<keyword evidence="2" id="KW-1185">Reference proteome</keyword>
<name>A0A4Y2N2A0_ARAVE</name>
<sequence>MRDIRSPMARIDCLIHNKCINENSSEGFRRITRFNYIKKYIIYSSTINIAPCRWEGLCTSTPRIEEYGQRKICSDIKDEYLFILKRVAVWCGFTASFIVGPFFFEEIGPAGPVTYTVKGVYYESLLCNHVIAVLQQRACVGSTIFMQDGAPHKHAFRKRLLSMHFGSDMIISRHFSTNWPPRSPDFNPCDFWLWNYLKHGVFSGLIANLTELKTRIVQHIHNLSTDTLRSVVEDAISRFELVARNVGQHIEHFLRNYRDS</sequence>
<dbReference type="PANTHER" id="PTHR47326">
    <property type="entry name" value="TRANSPOSABLE ELEMENT TC3 TRANSPOSASE-LIKE PROTEIN"/>
    <property type="match status" value="1"/>
</dbReference>
<proteinExistence type="predicted"/>
<dbReference type="PANTHER" id="PTHR47326:SF1">
    <property type="entry name" value="HTH PSQ-TYPE DOMAIN-CONTAINING PROTEIN"/>
    <property type="match status" value="1"/>
</dbReference>
<evidence type="ECO:0000313" key="2">
    <source>
        <dbReference type="Proteomes" id="UP000499080"/>
    </source>
</evidence>